<accession>A0ACB9Z719</accession>
<dbReference type="EMBL" id="MU393450">
    <property type="protein sequence ID" value="KAI4867214.1"/>
    <property type="molecule type" value="Genomic_DNA"/>
</dbReference>
<protein>
    <submittedName>
        <fullName evidence="1">Bromodomain-containing protein</fullName>
    </submittedName>
</protein>
<organism evidence="1 2">
    <name type="scientific">Hypoxylon rubiginosum</name>
    <dbReference type="NCBI Taxonomy" id="110542"/>
    <lineage>
        <taxon>Eukaryota</taxon>
        <taxon>Fungi</taxon>
        <taxon>Dikarya</taxon>
        <taxon>Ascomycota</taxon>
        <taxon>Pezizomycotina</taxon>
        <taxon>Sordariomycetes</taxon>
        <taxon>Xylariomycetidae</taxon>
        <taxon>Xylariales</taxon>
        <taxon>Hypoxylaceae</taxon>
        <taxon>Hypoxylon</taxon>
    </lineage>
</organism>
<name>A0ACB9Z719_9PEZI</name>
<gene>
    <name evidence="1" type="ORF">F4820DRAFT_414724</name>
</gene>
<dbReference type="Proteomes" id="UP001497700">
    <property type="component" value="Unassembled WGS sequence"/>
</dbReference>
<reference evidence="1 2" key="1">
    <citation type="journal article" date="2022" name="New Phytol.">
        <title>Ecological generalism drives hyperdiversity of secondary metabolite gene clusters in xylarialean endophytes.</title>
        <authorList>
            <person name="Franco M.E.E."/>
            <person name="Wisecaver J.H."/>
            <person name="Arnold A.E."/>
            <person name="Ju Y.M."/>
            <person name="Slot J.C."/>
            <person name="Ahrendt S."/>
            <person name="Moore L.P."/>
            <person name="Eastman K.E."/>
            <person name="Scott K."/>
            <person name="Konkel Z."/>
            <person name="Mondo S.J."/>
            <person name="Kuo A."/>
            <person name="Hayes R.D."/>
            <person name="Haridas S."/>
            <person name="Andreopoulos B."/>
            <person name="Riley R."/>
            <person name="LaButti K."/>
            <person name="Pangilinan J."/>
            <person name="Lipzen A."/>
            <person name="Amirebrahimi M."/>
            <person name="Yan J."/>
            <person name="Adam C."/>
            <person name="Keymanesh K."/>
            <person name="Ng V."/>
            <person name="Louie K."/>
            <person name="Northen T."/>
            <person name="Drula E."/>
            <person name="Henrissat B."/>
            <person name="Hsieh H.M."/>
            <person name="Youens-Clark K."/>
            <person name="Lutzoni F."/>
            <person name="Miadlikowska J."/>
            <person name="Eastwood D.C."/>
            <person name="Hamelin R.C."/>
            <person name="Grigoriev I.V."/>
            <person name="U'Ren J.M."/>
        </authorList>
    </citation>
    <scope>NUCLEOTIDE SEQUENCE [LARGE SCALE GENOMIC DNA]</scope>
    <source>
        <strain evidence="1 2">CBS 119005</strain>
    </source>
</reference>
<sequence length="941" mass="103234">MAIMATEQPQTLPADQKLPTSTPDERIVDDDSDAQAVNGHSKLDEDETKSDEKPVANGKVESQDVTPAGADESLNRKAFAANNSILESTPAKSAPEPQPTTDTDMPDVNGTSVTNDESASAMEVDKADVTESPATEKALVTDQAPATDQDPATQDPAPSAPAPEPSADSMDVDPPADSTKLESSTDPASTAGDKAVVEETSAAPSSQELSQPSAELSKLDIGSTQPEAVASQPDTPMTDQPTSTIKVSREREEDVGDERVAKRVKTDESTKEVPADSSVVADTTVVAETSQSAPASKEHAGQEFDDKVISAFHNKQIRLYLAGLKKTKLGLNFRSSVQKLWPHLWEDYSQKITNPVDISVFEMKLREDKYVNYGALKTDIELLYENSVKFNGETNPITEGARSVRDAILTRLPELYRAEEPSKPEKGKAHPTRQTEPRAAAQSRRQSQPQSQPRVPAMSPKPKPTPPAQPMQQASASSSAPAFAIQPNGMPQIRRDSTREDGDRPKRPIHPPKNRDLDYASGNRKKLEPEQRFFDIVLEEVKRGKHFALNQWFLTPVDPVALNIPTYFSLVKKPMDLDTMTRKNREGEYKSVKDLEKDMKLIVHNAELFNGEHHEVTHLARRLEDLFKAEVAKRDQWMKRHYPPETPPAATISAPSPERSAHDSEEESEADGDNGGSEAIRNLQGRLDEEQDKLNTLLGSKKPDLTMIEIQQQMVSMLQRKLVEERAKIHEEKKPKPKKKSGSKNKPKSGGGGAAAASNKKSAAGNSAATKKGSNHASHKKAASKSRPVGQLEKAVIADGINDLEGNTLTKAVEIIKKDTGQNENDDGEMELDIDSLSTDALRRLYELIHKSNPSIRASLEKKPEYSNPAEAEPKPKPNAPSKAKKNKPMNKHEQERKIEQLRELKAQLQRHGSGSQEPLPEVEGNRPVESSEEESDSEEE</sequence>
<keyword evidence="2" id="KW-1185">Reference proteome</keyword>
<evidence type="ECO:0000313" key="2">
    <source>
        <dbReference type="Proteomes" id="UP001497700"/>
    </source>
</evidence>
<comment type="caution">
    <text evidence="1">The sequence shown here is derived from an EMBL/GenBank/DDBJ whole genome shotgun (WGS) entry which is preliminary data.</text>
</comment>
<evidence type="ECO:0000313" key="1">
    <source>
        <dbReference type="EMBL" id="KAI4867214.1"/>
    </source>
</evidence>
<proteinExistence type="predicted"/>